<sequence length="1215" mass="133959">MVRHMSEIAKMGLELSVEERALFSSAFKNAVGLRRQAWRALTMLEQKEKFRDGGTAAKGSSTRALYDQFTTTNTETDERENITSNAEDALGLGAVGCHKGSSVPEDFTSVAAMVDWLHSSAPLVLKAAEEMTEPGKLTEMDEQLNNQLLECFHDTTAPDLADAALEFLLRPLARICLSTTTAAKDTSRLAACQMLARLISSCGDAHLVSTAPYLISNLVRRLNCGDLDGVLGVPEKMRPLPEQRPQQMAHAEGREACEEVREQIAELVIRLLGRVSGKPTVLIQSIDEIVSLVRGLMLDDFGKIKMLGCKACEMLSDAHAPLLLHFGEAMARSASSCLTHNHMQVRIAGLRAVTACLKTTTWKHSFDIIAHLTAWSDPNQVPVKAFYESTTKINYLTTLCFDRHIAVELRLGLYPTARAQVRRFFYQTLGHWLLTLEDSIDIEPHVMPFFLTGLFDDDYSVRVLVFALIGKVGEKYEKMNEVELREKRQLGLDASWTYDGRASEIPFLPLVHGVHQGLASGAGLFDIKDYDWPLMADLVTCPRVTDISRRVSTGEPVHRPRLGARCWVRTSARRFILATLNQVTDFKECNALNATRLLAVLVGFVEEGVTEWLKEIITAAQRVYLGRSGDKDSQAETEDEFDLVLTMIGRYVEPQAWWGLLSHDLSSESLLEDEWRIASVKVLSLLFKGAMEVYRECCSLEGPPTASRCQALYNPLLNSVYASPLMTSRTLGTRETFLSILRTLSTANDFDHFGPGRNKFIACELLLKSPQDGRLPSRVDFVAADADVKRAAMLIKNVISKDAHASRKVGFLLKNVGDKEIDAAVEMMLYDDDDSFHHITVALTLRFVVWGRSSIEIVHRHLETMACTSTASPSARQTAVAILTRDIASGLCGAEVPSHSSFYKALIGTPEARPRQLQELLAAAYALGTVGTPSTNGDGLIGSLITAMADHTIDKRLRDIWEKESRVEDPSFKQLKIIREAATRVVEIARLQTALSVALAVAASPSLGKMELMGALLEVLECPPEQHGKIAKPPSAGIVIYTIHTITRLLSESTDMKLLPMELCSEAPRLCSIGFRNPTTLPGLVGRDELAERIIEACADTIASTLNLSFPVDPNHPQMPVPTDLKLMDITSASVEQPTRRQGLLPGIWDVHDIAPLVSRPAWVLFDSQYGKEAQKAMAENGRPPFEEGLKWNAALAVIQLLSSAVKTNPAAATR</sequence>
<dbReference type="InterPro" id="IPR011989">
    <property type="entry name" value="ARM-like"/>
</dbReference>
<protein>
    <submittedName>
        <fullName evidence="5">Uncharacterized protein</fullName>
    </submittedName>
</protein>
<dbReference type="EMBL" id="JAAPAO010000018">
    <property type="protein sequence ID" value="KAF4677200.1"/>
    <property type="molecule type" value="Genomic_DNA"/>
</dbReference>
<dbReference type="InterPro" id="IPR016024">
    <property type="entry name" value="ARM-type_fold"/>
</dbReference>
<dbReference type="InterPro" id="IPR036815">
    <property type="entry name" value="14-3-3_dom_sf"/>
</dbReference>
<accession>A0A7J6N1B5</accession>
<dbReference type="InterPro" id="IPR056497">
    <property type="entry name" value="HEAT_DAAF5"/>
</dbReference>
<dbReference type="PANTHER" id="PTHR16216:SF2">
    <property type="entry name" value="DYNEIN AXONEMAL ASSEMBLY FACTOR 5"/>
    <property type="match status" value="1"/>
</dbReference>
<feature type="domain" description="Dynein axonemal assembly factor 5 TPR repeats" evidence="4">
    <location>
        <begin position="246"/>
        <end position="373"/>
    </location>
</feature>
<dbReference type="SUPFAM" id="SSF48371">
    <property type="entry name" value="ARM repeat"/>
    <property type="match status" value="1"/>
</dbReference>
<dbReference type="InterPro" id="IPR023410">
    <property type="entry name" value="14-3-3_domain"/>
</dbReference>
<dbReference type="Gene3D" id="1.20.190.20">
    <property type="entry name" value="14-3-3 domain"/>
    <property type="match status" value="1"/>
</dbReference>
<evidence type="ECO:0000259" key="4">
    <source>
        <dbReference type="Pfam" id="PF25757"/>
    </source>
</evidence>
<keyword evidence="6" id="KW-1185">Reference proteome</keyword>
<dbReference type="Gene3D" id="1.25.10.10">
    <property type="entry name" value="Leucine-rich Repeat Variant"/>
    <property type="match status" value="1"/>
</dbReference>
<reference evidence="5 6" key="1">
    <citation type="submission" date="2020-04" db="EMBL/GenBank/DDBJ databases">
        <title>Perkinsus chesapeaki whole genome sequence.</title>
        <authorList>
            <person name="Bogema D.R."/>
        </authorList>
    </citation>
    <scope>NUCLEOTIDE SEQUENCE [LARGE SCALE GENOMIC DNA]</scope>
    <source>
        <strain evidence="5">ATCC PRA-425</strain>
    </source>
</reference>
<comment type="caution">
    <text evidence="5">The sequence shown here is derived from an EMBL/GenBank/DDBJ whole genome shotgun (WGS) entry which is preliminary data.</text>
</comment>
<dbReference type="AlphaFoldDB" id="A0A7J6N1B5"/>
<dbReference type="SUPFAM" id="SSF48445">
    <property type="entry name" value="14-3-3 protein"/>
    <property type="match status" value="1"/>
</dbReference>
<dbReference type="Pfam" id="PF24573">
    <property type="entry name" value="HEAT_DAAF5"/>
    <property type="match status" value="1"/>
</dbReference>
<dbReference type="PANTHER" id="PTHR16216">
    <property type="entry name" value="DYNEIN ASSEMBLY FACTOR 5, AXONEMAL"/>
    <property type="match status" value="1"/>
</dbReference>
<dbReference type="Pfam" id="PF25757">
    <property type="entry name" value="TPR_DNAAF5"/>
    <property type="match status" value="2"/>
</dbReference>
<gene>
    <name evidence="5" type="ORF">FOL47_002763</name>
</gene>
<proteinExistence type="inferred from homology"/>
<name>A0A7J6N1B5_PERCH</name>
<feature type="domain" description="14-3-3" evidence="2">
    <location>
        <begin position="1"/>
        <end position="51"/>
    </location>
</feature>
<dbReference type="Proteomes" id="UP000591131">
    <property type="component" value="Unassembled WGS sequence"/>
</dbReference>
<dbReference type="InterPro" id="IPR057978">
    <property type="entry name" value="TPR_DAAF5"/>
</dbReference>
<dbReference type="OrthoDB" id="413572at2759"/>
<evidence type="ECO:0000313" key="6">
    <source>
        <dbReference type="Proteomes" id="UP000591131"/>
    </source>
</evidence>
<evidence type="ECO:0000259" key="2">
    <source>
        <dbReference type="Pfam" id="PF00244"/>
    </source>
</evidence>
<feature type="domain" description="Dynein axonemal assembly factor 5 HEAT-repeat" evidence="3">
    <location>
        <begin position="557"/>
        <end position="690"/>
    </location>
</feature>
<organism evidence="5 6">
    <name type="scientific">Perkinsus chesapeaki</name>
    <name type="common">Clam parasite</name>
    <name type="synonym">Perkinsus andrewsi</name>
    <dbReference type="NCBI Taxonomy" id="330153"/>
    <lineage>
        <taxon>Eukaryota</taxon>
        <taxon>Sar</taxon>
        <taxon>Alveolata</taxon>
        <taxon>Perkinsozoa</taxon>
        <taxon>Perkinsea</taxon>
        <taxon>Perkinsida</taxon>
        <taxon>Perkinsidae</taxon>
        <taxon>Perkinsus</taxon>
    </lineage>
</organism>
<comment type="similarity">
    <text evidence="1">Belongs to the 14-3-3 family.</text>
</comment>
<evidence type="ECO:0000313" key="5">
    <source>
        <dbReference type="EMBL" id="KAF4677200.1"/>
    </source>
</evidence>
<evidence type="ECO:0000259" key="3">
    <source>
        <dbReference type="Pfam" id="PF24573"/>
    </source>
</evidence>
<evidence type="ECO:0000256" key="1">
    <source>
        <dbReference type="ARBA" id="ARBA00006141"/>
    </source>
</evidence>
<feature type="domain" description="Dynein axonemal assembly factor 5 TPR repeats" evidence="4">
    <location>
        <begin position="419"/>
        <end position="487"/>
    </location>
</feature>
<dbReference type="Pfam" id="PF00244">
    <property type="entry name" value="14-3-3"/>
    <property type="match status" value="1"/>
</dbReference>
<dbReference type="InterPro" id="IPR052623">
    <property type="entry name" value="DAAF5"/>
</dbReference>